<gene>
    <name evidence="15" type="primary">serB</name>
    <name evidence="15" type="ORF">GRI36_09410</name>
</gene>
<dbReference type="NCBIfam" id="TIGR00338">
    <property type="entry name" value="serB"/>
    <property type="match status" value="1"/>
</dbReference>
<evidence type="ECO:0000256" key="12">
    <source>
        <dbReference type="ARBA" id="ARBA00048138"/>
    </source>
</evidence>
<organism evidence="15 16">
    <name type="scientific">Pontixanthobacter gangjinensis</name>
    <dbReference type="NCBI Taxonomy" id="1028742"/>
    <lineage>
        <taxon>Bacteria</taxon>
        <taxon>Pseudomonadati</taxon>
        <taxon>Pseudomonadota</taxon>
        <taxon>Alphaproteobacteria</taxon>
        <taxon>Sphingomonadales</taxon>
        <taxon>Erythrobacteraceae</taxon>
        <taxon>Pontixanthobacter</taxon>
    </lineage>
</organism>
<dbReference type="NCBIfam" id="TIGR01488">
    <property type="entry name" value="HAD-SF-IB"/>
    <property type="match status" value="1"/>
</dbReference>
<dbReference type="EMBL" id="WTYS01000001">
    <property type="protein sequence ID" value="MXO57102.1"/>
    <property type="molecule type" value="Genomic_DNA"/>
</dbReference>
<dbReference type="UniPathway" id="UPA00135">
    <property type="reaction ID" value="UER00198"/>
</dbReference>
<dbReference type="InterPro" id="IPR050582">
    <property type="entry name" value="HAD-like_SerB"/>
</dbReference>
<evidence type="ECO:0000256" key="10">
    <source>
        <dbReference type="ARBA" id="ARBA00023299"/>
    </source>
</evidence>
<evidence type="ECO:0000313" key="16">
    <source>
        <dbReference type="Proteomes" id="UP000468943"/>
    </source>
</evidence>
<proteinExistence type="inferred from homology"/>
<dbReference type="GO" id="GO:0000287">
    <property type="term" value="F:magnesium ion binding"/>
    <property type="evidence" value="ECO:0007669"/>
    <property type="project" value="TreeGrafter"/>
</dbReference>
<evidence type="ECO:0000256" key="1">
    <source>
        <dbReference type="ARBA" id="ARBA00001946"/>
    </source>
</evidence>
<dbReference type="GO" id="GO:0036424">
    <property type="term" value="F:L-phosphoserine phosphatase activity"/>
    <property type="evidence" value="ECO:0007669"/>
    <property type="project" value="InterPro"/>
</dbReference>
<dbReference type="OrthoDB" id="9792539at2"/>
<dbReference type="InterPro" id="IPR004469">
    <property type="entry name" value="PSP"/>
</dbReference>
<dbReference type="PANTHER" id="PTHR43344:SF2">
    <property type="entry name" value="PHOSPHOSERINE PHOSPHATASE"/>
    <property type="match status" value="1"/>
</dbReference>
<keyword evidence="10" id="KW-0718">Serine biosynthesis</keyword>
<keyword evidence="7" id="KW-0479">Metal-binding</keyword>
<evidence type="ECO:0000256" key="7">
    <source>
        <dbReference type="ARBA" id="ARBA00022723"/>
    </source>
</evidence>
<dbReference type="Pfam" id="PF12710">
    <property type="entry name" value="HAD"/>
    <property type="match status" value="1"/>
</dbReference>
<keyword evidence="8 15" id="KW-0378">Hydrolase</keyword>
<dbReference type="AlphaFoldDB" id="A0A6I4SRG5"/>
<evidence type="ECO:0000256" key="13">
    <source>
        <dbReference type="ARBA" id="ARBA00048523"/>
    </source>
</evidence>
<evidence type="ECO:0000256" key="8">
    <source>
        <dbReference type="ARBA" id="ARBA00022801"/>
    </source>
</evidence>
<evidence type="ECO:0000256" key="6">
    <source>
        <dbReference type="ARBA" id="ARBA00022605"/>
    </source>
</evidence>
<evidence type="ECO:0000313" key="15">
    <source>
        <dbReference type="EMBL" id="MXO57102.1"/>
    </source>
</evidence>
<evidence type="ECO:0000256" key="5">
    <source>
        <dbReference type="ARBA" id="ARBA00015196"/>
    </source>
</evidence>
<reference evidence="15 16" key="1">
    <citation type="submission" date="2019-12" db="EMBL/GenBank/DDBJ databases">
        <title>Genomic-based taxomic classification of the family Erythrobacteraceae.</title>
        <authorList>
            <person name="Xu L."/>
        </authorList>
    </citation>
    <scope>NUCLEOTIDE SEQUENCE [LARGE SCALE GENOMIC DNA]</scope>
    <source>
        <strain evidence="15 16">JCM 17802</strain>
    </source>
</reference>
<comment type="catalytic activity">
    <reaction evidence="13">
        <text>O-phospho-D-serine + H2O = D-serine + phosphate</text>
        <dbReference type="Rhea" id="RHEA:24873"/>
        <dbReference type="ChEBI" id="CHEBI:15377"/>
        <dbReference type="ChEBI" id="CHEBI:35247"/>
        <dbReference type="ChEBI" id="CHEBI:43474"/>
        <dbReference type="ChEBI" id="CHEBI:58680"/>
        <dbReference type="EC" id="3.1.3.3"/>
    </reaction>
</comment>
<dbReference type="Proteomes" id="UP000468943">
    <property type="component" value="Unassembled WGS sequence"/>
</dbReference>
<dbReference type="SFLD" id="SFLDG01137">
    <property type="entry name" value="C1.6.1:_Phosphoserine_Phosphat"/>
    <property type="match status" value="1"/>
</dbReference>
<dbReference type="PANTHER" id="PTHR43344">
    <property type="entry name" value="PHOSPHOSERINE PHOSPHATASE"/>
    <property type="match status" value="1"/>
</dbReference>
<feature type="active site" description="Proton donor" evidence="14">
    <location>
        <position position="67"/>
    </location>
</feature>
<evidence type="ECO:0000256" key="11">
    <source>
        <dbReference type="ARBA" id="ARBA00031693"/>
    </source>
</evidence>
<dbReference type="InterPro" id="IPR036412">
    <property type="entry name" value="HAD-like_sf"/>
</dbReference>
<keyword evidence="6" id="KW-0028">Amino-acid biosynthesis</keyword>
<dbReference type="InterPro" id="IPR023214">
    <property type="entry name" value="HAD_sf"/>
</dbReference>
<evidence type="ECO:0000256" key="4">
    <source>
        <dbReference type="ARBA" id="ARBA00012640"/>
    </source>
</evidence>
<dbReference type="SFLD" id="SFLDF00029">
    <property type="entry name" value="phosphoserine_phosphatase"/>
    <property type="match status" value="1"/>
</dbReference>
<dbReference type="SFLD" id="SFLDS00003">
    <property type="entry name" value="Haloacid_Dehalogenase"/>
    <property type="match status" value="1"/>
</dbReference>
<keyword evidence="9" id="KW-0460">Magnesium</keyword>
<keyword evidence="16" id="KW-1185">Reference proteome</keyword>
<dbReference type="EC" id="3.1.3.3" evidence="4"/>
<dbReference type="GO" id="GO:0006564">
    <property type="term" value="P:L-serine biosynthetic process"/>
    <property type="evidence" value="ECO:0007669"/>
    <property type="project" value="UniProtKB-KW"/>
</dbReference>
<comment type="pathway">
    <text evidence="2">Amino-acid biosynthesis; L-serine biosynthesis; L-serine from 3-phospho-D-glycerate: step 3/3.</text>
</comment>
<feature type="active site" description="Nucleophile" evidence="14">
    <location>
        <position position="65"/>
    </location>
</feature>
<protein>
    <recommendedName>
        <fullName evidence="5">Phosphoserine phosphatase</fullName>
        <ecNumber evidence="4">3.1.3.3</ecNumber>
    </recommendedName>
    <alternativeName>
        <fullName evidence="11">O-phosphoserine phosphohydrolase</fullName>
    </alternativeName>
</protein>
<comment type="catalytic activity">
    <reaction evidence="12">
        <text>O-phospho-L-serine + H2O = L-serine + phosphate</text>
        <dbReference type="Rhea" id="RHEA:21208"/>
        <dbReference type="ChEBI" id="CHEBI:15377"/>
        <dbReference type="ChEBI" id="CHEBI:33384"/>
        <dbReference type="ChEBI" id="CHEBI:43474"/>
        <dbReference type="ChEBI" id="CHEBI:57524"/>
        <dbReference type="EC" id="3.1.3.3"/>
    </reaction>
</comment>
<comment type="cofactor">
    <cofactor evidence="1">
        <name>Mg(2+)</name>
        <dbReference type="ChEBI" id="CHEBI:18420"/>
    </cofactor>
</comment>
<dbReference type="GO" id="GO:0005737">
    <property type="term" value="C:cytoplasm"/>
    <property type="evidence" value="ECO:0007669"/>
    <property type="project" value="TreeGrafter"/>
</dbReference>
<comment type="caution">
    <text evidence="15">The sequence shown here is derived from an EMBL/GenBank/DDBJ whole genome shotgun (WGS) entry which is preliminary data.</text>
</comment>
<evidence type="ECO:0000256" key="3">
    <source>
        <dbReference type="ARBA" id="ARBA00009184"/>
    </source>
</evidence>
<evidence type="ECO:0000256" key="9">
    <source>
        <dbReference type="ARBA" id="ARBA00022842"/>
    </source>
</evidence>
<dbReference type="SFLD" id="SFLDG01136">
    <property type="entry name" value="C1.6:_Phosphoserine_Phosphatas"/>
    <property type="match status" value="1"/>
</dbReference>
<evidence type="ECO:0000256" key="2">
    <source>
        <dbReference type="ARBA" id="ARBA00005135"/>
    </source>
</evidence>
<dbReference type="SUPFAM" id="SSF56784">
    <property type="entry name" value="HAD-like"/>
    <property type="match status" value="1"/>
</dbReference>
<comment type="similarity">
    <text evidence="3">Belongs to the HAD-like hydrolase superfamily. SerB family.</text>
</comment>
<evidence type="ECO:0000256" key="14">
    <source>
        <dbReference type="PIRSR" id="PIRSR604469-1"/>
    </source>
</evidence>
<dbReference type="Gene3D" id="3.40.50.1000">
    <property type="entry name" value="HAD superfamily/HAD-like"/>
    <property type="match status" value="1"/>
</dbReference>
<accession>A0A6I4SRG5</accession>
<name>A0A6I4SRG5_9SPHN</name>
<sequence>MASAGIATGTEIGSRLMDDGRTIMQIAAATSDTTLLRQIVDANFAPDAAMVTIRDYAPLRLFVSDMDSTMIEQECIDELADFAGVKDKVADITERTMQGELDFEASLRERVALLAGLEESVIEECLANRIHPTSGARTLVQTLKAAGCHCVLVTGGFHHFADSVAAQLGFDHVVANRLQIADGKLTGKLDGPIADGATKRSVLETERKAFASGTVLATGDGANDIPMLSAADFSFAYKAKPAARSAASGFIDRGDLTAILQLLDIPQSDWAQ</sequence>